<name>A0A1I5RN76_9BACI</name>
<proteinExistence type="inferred from homology"/>
<gene>
    <name evidence="3" type="ORF">SAMN05518683_107109</name>
</gene>
<sequence length="136" mass="14192">MAIYTAKATAQGGRDGHVKSSDGQIDQNLVTPGAGSNAGTNPEQLFAAGYSACYDGALNLVAKNQKKDIESTVNGEVSLNKDESDDGFKISVVLNVEVSGVSQEEAEELTAAAHQVCPYSKATRGNIEVTINTEAK</sequence>
<dbReference type="Gene3D" id="3.30.300.20">
    <property type="match status" value="1"/>
</dbReference>
<dbReference type="AlphaFoldDB" id="A0A1I5RN76"/>
<dbReference type="Gene3D" id="2.20.25.10">
    <property type="match status" value="1"/>
</dbReference>
<dbReference type="InterPro" id="IPR015946">
    <property type="entry name" value="KH_dom-like_a/b"/>
</dbReference>
<dbReference type="InterPro" id="IPR019953">
    <property type="entry name" value="OHR"/>
</dbReference>
<dbReference type="InterPro" id="IPR003718">
    <property type="entry name" value="OsmC/Ohr_fam"/>
</dbReference>
<evidence type="ECO:0000313" key="3">
    <source>
        <dbReference type="EMBL" id="SFP60002.1"/>
    </source>
</evidence>
<evidence type="ECO:0000256" key="1">
    <source>
        <dbReference type="ARBA" id="ARBA00007378"/>
    </source>
</evidence>
<dbReference type="NCBIfam" id="TIGR03561">
    <property type="entry name" value="organ_hyd_perox"/>
    <property type="match status" value="1"/>
</dbReference>
<dbReference type="Proteomes" id="UP000198892">
    <property type="component" value="Unassembled WGS sequence"/>
</dbReference>
<dbReference type="PANTHER" id="PTHR33797">
    <property type="entry name" value="ORGANIC HYDROPEROXIDE RESISTANCE PROTEIN-LIKE"/>
    <property type="match status" value="1"/>
</dbReference>
<feature type="region of interest" description="Disordered" evidence="2">
    <location>
        <begin position="7"/>
        <end position="41"/>
    </location>
</feature>
<comment type="similarity">
    <text evidence="1">Belongs to the OsmC/Ohr family.</text>
</comment>
<dbReference type="RefSeq" id="WP_093336568.1">
    <property type="nucleotide sequence ID" value="NZ_FOXD01000007.1"/>
</dbReference>
<reference evidence="4" key="1">
    <citation type="submission" date="2016-10" db="EMBL/GenBank/DDBJ databases">
        <authorList>
            <person name="Varghese N."/>
            <person name="Submissions S."/>
        </authorList>
    </citation>
    <scope>NUCLEOTIDE SEQUENCE [LARGE SCALE GENOMIC DNA]</scope>
    <source>
        <strain evidence="4">S7</strain>
    </source>
</reference>
<dbReference type="SUPFAM" id="SSF82784">
    <property type="entry name" value="OsmC-like"/>
    <property type="match status" value="1"/>
</dbReference>
<feature type="compositionally biased region" description="Polar residues" evidence="2">
    <location>
        <begin position="21"/>
        <end position="30"/>
    </location>
</feature>
<dbReference type="InterPro" id="IPR036102">
    <property type="entry name" value="OsmC/Ohrsf"/>
</dbReference>
<dbReference type="GO" id="GO:0006979">
    <property type="term" value="P:response to oxidative stress"/>
    <property type="evidence" value="ECO:0007669"/>
    <property type="project" value="InterPro"/>
</dbReference>
<protein>
    <submittedName>
        <fullName evidence="3">Peroxiredoxin, Ohr subfamily</fullName>
    </submittedName>
</protein>
<accession>A0A1I5RN76</accession>
<evidence type="ECO:0000256" key="2">
    <source>
        <dbReference type="SAM" id="MobiDB-lite"/>
    </source>
</evidence>
<dbReference type="OrthoDB" id="9797508at2"/>
<dbReference type="PANTHER" id="PTHR33797:SF2">
    <property type="entry name" value="ORGANIC HYDROPEROXIDE RESISTANCE PROTEIN-LIKE"/>
    <property type="match status" value="1"/>
</dbReference>
<keyword evidence="4" id="KW-1185">Reference proteome</keyword>
<dbReference type="EMBL" id="FOXD01000007">
    <property type="protein sequence ID" value="SFP60002.1"/>
    <property type="molecule type" value="Genomic_DNA"/>
</dbReference>
<dbReference type="STRING" id="1884432.SAMN05518683_107109"/>
<organism evidence="3 4">
    <name type="scientific">Salibacterium halotolerans</name>
    <dbReference type="NCBI Taxonomy" id="1884432"/>
    <lineage>
        <taxon>Bacteria</taxon>
        <taxon>Bacillati</taxon>
        <taxon>Bacillota</taxon>
        <taxon>Bacilli</taxon>
        <taxon>Bacillales</taxon>
        <taxon>Bacillaceae</taxon>
    </lineage>
</organism>
<dbReference type="Pfam" id="PF02566">
    <property type="entry name" value="OsmC"/>
    <property type="match status" value="1"/>
</dbReference>
<evidence type="ECO:0000313" key="4">
    <source>
        <dbReference type="Proteomes" id="UP000198892"/>
    </source>
</evidence>